<sequence>MMTVTDAPTLMISFAIFTSFRKKPPASKT</sequence>
<keyword evidence="2" id="KW-1185">Reference proteome</keyword>
<evidence type="ECO:0000313" key="1">
    <source>
        <dbReference type="EMBL" id="MBA2876102.1"/>
    </source>
</evidence>
<organism evidence="1 2">
    <name type="scientific">Thermaerobacillus caldiproteolyticus</name>
    <dbReference type="NCBI Taxonomy" id="247480"/>
    <lineage>
        <taxon>Bacteria</taxon>
        <taxon>Bacillati</taxon>
        <taxon>Bacillota</taxon>
        <taxon>Bacilli</taxon>
        <taxon>Bacillales</taxon>
        <taxon>Anoxybacillaceae</taxon>
        <taxon>Thermaerobacillus</taxon>
    </lineage>
</organism>
<protein>
    <submittedName>
        <fullName evidence="1">Uncharacterized protein</fullName>
    </submittedName>
</protein>
<gene>
    <name evidence="1" type="ORF">HNR31_002897</name>
</gene>
<reference evidence="1 2" key="1">
    <citation type="submission" date="2020-07" db="EMBL/GenBank/DDBJ databases">
        <title>Genomic Encyclopedia of Type Strains, Phase IV (KMG-IV): sequencing the most valuable type-strain genomes for metagenomic binning, comparative biology and taxonomic classification.</title>
        <authorList>
            <person name="Goeker M."/>
        </authorList>
    </citation>
    <scope>NUCLEOTIDE SEQUENCE [LARGE SCALE GENOMIC DNA]</scope>
    <source>
        <strain evidence="1 2">DSM 15730</strain>
    </source>
</reference>
<comment type="caution">
    <text evidence="1">The sequence shown here is derived from an EMBL/GenBank/DDBJ whole genome shotgun (WGS) entry which is preliminary data.</text>
</comment>
<name>A0A7V9Z8P1_9BACL</name>
<proteinExistence type="predicted"/>
<dbReference type="AlphaFoldDB" id="A0A7V9Z8P1"/>
<dbReference type="EMBL" id="JACDUT010000009">
    <property type="protein sequence ID" value="MBA2876102.1"/>
    <property type="molecule type" value="Genomic_DNA"/>
</dbReference>
<dbReference type="Proteomes" id="UP000523087">
    <property type="component" value="Unassembled WGS sequence"/>
</dbReference>
<evidence type="ECO:0000313" key="2">
    <source>
        <dbReference type="Proteomes" id="UP000523087"/>
    </source>
</evidence>
<accession>A0A7V9Z8P1</accession>